<dbReference type="Proteomes" id="UP000177817">
    <property type="component" value="Unassembled WGS sequence"/>
</dbReference>
<feature type="transmembrane region" description="Helical" evidence="7">
    <location>
        <begin position="63"/>
        <end position="83"/>
    </location>
</feature>
<sequence>MDINFQIVKIFFLTTFSFLISMAWTPLLSHFLYKYRLEKTIRNEGTTPVYSQLHKHKAGTPTMGGLLFWVTTTVLTLFFSFLSNFSSLPAWLRQLNFLTRSETLLPLGALIASALVGLLDDWFNIRRQGGGKGGGLTVKHRLIIFTLIALVGAWWFYFKLDWDVVHIPFLGTFAIGAWYILFFVFVIVATSFSVNTIDGLDGLAAGSVLSAFTALGAIGFIQGDYNLVAFCGVLVGSLLAFLWFNIPPARFFMGDTGSMSLGVTLGIVALLVHAEFYLPLIALMLVLESCSVIIQIVYRKLFHRKIFISAPFHHHLEAIGWPESKIVMRFWVISAVTAVAGLILALMDLGLRIA</sequence>
<keyword evidence="3 7" id="KW-0808">Transferase</keyword>
<reference evidence="10 11" key="1">
    <citation type="journal article" date="2016" name="Nat. Commun.">
        <title>Thousands of microbial genomes shed light on interconnected biogeochemical processes in an aquifer system.</title>
        <authorList>
            <person name="Anantharaman K."/>
            <person name="Brown C.T."/>
            <person name="Hug L.A."/>
            <person name="Sharon I."/>
            <person name="Castelle C.J."/>
            <person name="Probst A.J."/>
            <person name="Thomas B.C."/>
            <person name="Singh A."/>
            <person name="Wilkins M.J."/>
            <person name="Karaoz U."/>
            <person name="Brodie E.L."/>
            <person name="Williams K.H."/>
            <person name="Hubbard S.S."/>
            <person name="Banfield J.F."/>
        </authorList>
    </citation>
    <scope>NUCLEOTIDE SEQUENCE [LARGE SCALE GENOMIC DNA]</scope>
</reference>
<comment type="cofactor">
    <cofactor evidence="7 9">
        <name>Mg(2+)</name>
        <dbReference type="ChEBI" id="CHEBI:18420"/>
    </cofactor>
</comment>
<keyword evidence="4 7" id="KW-0812">Transmembrane</keyword>
<evidence type="ECO:0000256" key="8">
    <source>
        <dbReference type="NCBIfam" id="TIGR00445"/>
    </source>
</evidence>
<dbReference type="EC" id="2.7.8.13" evidence="7 8"/>
<evidence type="ECO:0000256" key="9">
    <source>
        <dbReference type="PIRSR" id="PIRSR600715-1"/>
    </source>
</evidence>
<dbReference type="GO" id="GO:0008963">
    <property type="term" value="F:phospho-N-acetylmuramoyl-pentapeptide-transferase activity"/>
    <property type="evidence" value="ECO:0007669"/>
    <property type="project" value="UniProtKB-UniRule"/>
</dbReference>
<dbReference type="InterPro" id="IPR000715">
    <property type="entry name" value="Glycosyl_transferase_4"/>
</dbReference>
<evidence type="ECO:0000256" key="2">
    <source>
        <dbReference type="ARBA" id="ARBA00005583"/>
    </source>
</evidence>
<evidence type="ECO:0000256" key="7">
    <source>
        <dbReference type="HAMAP-Rule" id="MF_00038"/>
    </source>
</evidence>
<comment type="caution">
    <text evidence="10">The sequence shown here is derived from an EMBL/GenBank/DDBJ whole genome shotgun (WGS) entry which is preliminary data.</text>
</comment>
<proteinExistence type="inferred from homology"/>
<feature type="binding site" evidence="9">
    <location>
        <position position="255"/>
    </location>
    <ligand>
        <name>Mg(2+)</name>
        <dbReference type="ChEBI" id="CHEBI:18420"/>
    </ligand>
</feature>
<protein>
    <recommendedName>
        <fullName evidence="7 8">Phospho-N-acetylmuramoyl-pentapeptide-transferase</fullName>
        <ecNumber evidence="7 8">2.7.8.13</ecNumber>
    </recommendedName>
    <alternativeName>
        <fullName evidence="7">UDP-MurNAc-pentapeptide phosphotransferase</fullName>
    </alternativeName>
</protein>
<dbReference type="GO" id="GO:0008360">
    <property type="term" value="P:regulation of cell shape"/>
    <property type="evidence" value="ECO:0007669"/>
    <property type="project" value="UniProtKB-KW"/>
</dbReference>
<dbReference type="CDD" id="cd06852">
    <property type="entry name" value="GT_MraY"/>
    <property type="match status" value="1"/>
</dbReference>
<evidence type="ECO:0000256" key="4">
    <source>
        <dbReference type="ARBA" id="ARBA00022692"/>
    </source>
</evidence>
<feature type="transmembrane region" description="Helical" evidence="7">
    <location>
        <begin position="6"/>
        <end position="33"/>
    </location>
</feature>
<evidence type="ECO:0000313" key="10">
    <source>
        <dbReference type="EMBL" id="OGY89232.1"/>
    </source>
</evidence>
<dbReference type="GO" id="GO:0046872">
    <property type="term" value="F:metal ion binding"/>
    <property type="evidence" value="ECO:0007669"/>
    <property type="project" value="UniProtKB-KW"/>
</dbReference>
<feature type="transmembrane region" description="Helical" evidence="7">
    <location>
        <begin position="330"/>
        <end position="351"/>
    </location>
</feature>
<dbReference type="Pfam" id="PF10555">
    <property type="entry name" value="MraY_sig1"/>
    <property type="match status" value="1"/>
</dbReference>
<feature type="transmembrane region" description="Helical" evidence="7">
    <location>
        <begin position="277"/>
        <end position="298"/>
    </location>
</feature>
<feature type="transmembrane region" description="Helical" evidence="7">
    <location>
        <begin position="142"/>
        <end position="158"/>
    </location>
</feature>
<feature type="transmembrane region" description="Helical" evidence="7">
    <location>
        <begin position="227"/>
        <end position="244"/>
    </location>
</feature>
<evidence type="ECO:0000256" key="6">
    <source>
        <dbReference type="ARBA" id="ARBA00023136"/>
    </source>
</evidence>
<dbReference type="GO" id="GO:0005886">
    <property type="term" value="C:plasma membrane"/>
    <property type="evidence" value="ECO:0007669"/>
    <property type="project" value="UniProtKB-SubCell"/>
</dbReference>
<evidence type="ECO:0000256" key="1">
    <source>
        <dbReference type="ARBA" id="ARBA00004141"/>
    </source>
</evidence>
<feature type="transmembrane region" description="Helical" evidence="7">
    <location>
        <begin position="200"/>
        <end position="221"/>
    </location>
</feature>
<keyword evidence="7" id="KW-0132">Cell division</keyword>
<evidence type="ECO:0000256" key="5">
    <source>
        <dbReference type="ARBA" id="ARBA00022989"/>
    </source>
</evidence>
<feature type="binding site" evidence="9">
    <location>
        <position position="195"/>
    </location>
    <ligand>
        <name>Mg(2+)</name>
        <dbReference type="ChEBI" id="CHEBI:18420"/>
    </ligand>
</feature>
<dbReference type="PANTHER" id="PTHR22926">
    <property type="entry name" value="PHOSPHO-N-ACETYLMURAMOYL-PENTAPEPTIDE-TRANSFERASE"/>
    <property type="match status" value="1"/>
</dbReference>
<dbReference type="AlphaFoldDB" id="A0A1G2BJG1"/>
<keyword evidence="7" id="KW-1003">Cell membrane</keyword>
<evidence type="ECO:0000256" key="3">
    <source>
        <dbReference type="ARBA" id="ARBA00022679"/>
    </source>
</evidence>
<comment type="pathway">
    <text evidence="7">Cell wall biogenesis; peptidoglycan biosynthesis.</text>
</comment>
<name>A0A1G2BJG1_9BACT</name>
<keyword evidence="6 7" id="KW-0472">Membrane</keyword>
<dbReference type="InterPro" id="IPR003524">
    <property type="entry name" value="PNAcMuramoyl-5peptid_Trfase"/>
</dbReference>
<keyword evidence="5 7" id="KW-1133">Transmembrane helix</keyword>
<dbReference type="Pfam" id="PF00953">
    <property type="entry name" value="Glycos_transf_4"/>
    <property type="match status" value="1"/>
</dbReference>
<comment type="catalytic activity">
    <reaction evidence="7">
        <text>UDP-N-acetyl-alpha-D-muramoyl-L-alanyl-gamma-D-glutamyl-meso-2,6-diaminopimeloyl-D-alanyl-D-alanine + di-trans,octa-cis-undecaprenyl phosphate = di-trans,octa-cis-undecaprenyl diphospho-N-acetyl-alpha-D-muramoyl-L-alanyl-D-glutamyl-meso-2,6-diaminopimeloyl-D-alanyl-D-alanine + UMP</text>
        <dbReference type="Rhea" id="RHEA:28386"/>
        <dbReference type="ChEBI" id="CHEBI:57865"/>
        <dbReference type="ChEBI" id="CHEBI:60392"/>
        <dbReference type="ChEBI" id="CHEBI:61386"/>
        <dbReference type="ChEBI" id="CHEBI:61387"/>
        <dbReference type="EC" id="2.7.8.13"/>
    </reaction>
</comment>
<comment type="subcellular location">
    <subcellularLocation>
        <location evidence="7">Cell membrane</location>
        <topology evidence="7">Multi-pass membrane protein</topology>
    </subcellularLocation>
    <subcellularLocation>
        <location evidence="1">Membrane</location>
        <topology evidence="1">Multi-pass membrane protein</topology>
    </subcellularLocation>
</comment>
<dbReference type="GO" id="GO:0009252">
    <property type="term" value="P:peptidoglycan biosynthetic process"/>
    <property type="evidence" value="ECO:0007669"/>
    <property type="project" value="UniProtKB-UniRule"/>
</dbReference>
<comment type="function">
    <text evidence="7">Catalyzes the initial step of the lipid cycle reactions in the biosynthesis of the cell wall peptidoglycan: transfers peptidoglycan precursor phospho-MurNAc-pentapeptide from UDP-MurNAc-pentapeptide onto the lipid carrier undecaprenyl phosphate, yielding undecaprenyl-pyrophosphoryl-MurNAc-pentapeptide, known as lipid I.</text>
</comment>
<feature type="transmembrane region" description="Helical" evidence="7">
    <location>
        <begin position="164"/>
        <end position="188"/>
    </location>
</feature>
<comment type="similarity">
    <text evidence="2 7">Belongs to the glycosyltransferase 4 family. MraY subfamily.</text>
</comment>
<keyword evidence="7" id="KW-0573">Peptidoglycan synthesis</keyword>
<gene>
    <name evidence="7" type="primary">mraY</name>
    <name evidence="10" type="ORF">A2677_02000</name>
</gene>
<dbReference type="InterPro" id="IPR018480">
    <property type="entry name" value="PNAcMuramoyl-5peptid_Trfase_CS"/>
</dbReference>
<dbReference type="PANTHER" id="PTHR22926:SF5">
    <property type="entry name" value="PHOSPHO-N-ACETYLMURAMOYL-PENTAPEPTIDE-TRANSFERASE HOMOLOG"/>
    <property type="match status" value="1"/>
</dbReference>
<dbReference type="GO" id="GO:0051301">
    <property type="term" value="P:cell division"/>
    <property type="evidence" value="ECO:0007669"/>
    <property type="project" value="UniProtKB-KW"/>
</dbReference>
<feature type="transmembrane region" description="Helical" evidence="7">
    <location>
        <begin position="103"/>
        <end position="122"/>
    </location>
</feature>
<dbReference type="GO" id="GO:0071555">
    <property type="term" value="P:cell wall organization"/>
    <property type="evidence" value="ECO:0007669"/>
    <property type="project" value="UniProtKB-KW"/>
</dbReference>
<accession>A0A1G2BJG1</accession>
<dbReference type="NCBIfam" id="TIGR00445">
    <property type="entry name" value="mraY"/>
    <property type="match status" value="1"/>
</dbReference>
<keyword evidence="7 9" id="KW-0460">Magnesium</keyword>
<evidence type="ECO:0000313" key="11">
    <source>
        <dbReference type="Proteomes" id="UP000177817"/>
    </source>
</evidence>
<keyword evidence="7" id="KW-0133">Cell shape</keyword>
<dbReference type="UniPathway" id="UPA00219"/>
<organism evidence="10 11">
    <name type="scientific">Candidatus Komeilibacteria bacterium RIFCSPHIGHO2_01_FULL_52_14</name>
    <dbReference type="NCBI Taxonomy" id="1798549"/>
    <lineage>
        <taxon>Bacteria</taxon>
        <taxon>Candidatus Komeiliibacteriota</taxon>
    </lineage>
</organism>
<dbReference type="EMBL" id="MHKK01000039">
    <property type="protein sequence ID" value="OGY89232.1"/>
    <property type="molecule type" value="Genomic_DNA"/>
</dbReference>
<keyword evidence="7" id="KW-0961">Cell wall biogenesis/degradation</keyword>
<feature type="transmembrane region" description="Helical" evidence="7">
    <location>
        <begin position="251"/>
        <end position="271"/>
    </location>
</feature>
<dbReference type="GO" id="GO:0051992">
    <property type="term" value="F:UDP-N-acetylmuramoyl-L-alanyl-D-glutamyl-meso-2,6-diaminopimelyl-D-alanyl-D-alanine:undecaprenyl-phosphate transferase activity"/>
    <property type="evidence" value="ECO:0007669"/>
    <property type="project" value="RHEA"/>
</dbReference>
<dbReference type="HAMAP" id="MF_00038">
    <property type="entry name" value="MraY"/>
    <property type="match status" value="1"/>
</dbReference>
<keyword evidence="7 9" id="KW-0479">Metal-binding</keyword>
<keyword evidence="7" id="KW-0131">Cell cycle</keyword>